<dbReference type="FunFam" id="1.25.40.10:FF:000073">
    <property type="entry name" value="Pentatricopeptide repeat-containing protein chloroplastic"/>
    <property type="match status" value="1"/>
</dbReference>
<dbReference type="GO" id="GO:0003723">
    <property type="term" value="F:RNA binding"/>
    <property type="evidence" value="ECO:0007669"/>
    <property type="project" value="InterPro"/>
</dbReference>
<dbReference type="Proteomes" id="UP001153076">
    <property type="component" value="Unassembled WGS sequence"/>
</dbReference>
<dbReference type="NCBIfam" id="TIGR00756">
    <property type="entry name" value="PPR"/>
    <property type="match status" value="2"/>
</dbReference>
<dbReference type="PANTHER" id="PTHR47926">
    <property type="entry name" value="PENTATRICOPEPTIDE REPEAT-CONTAINING PROTEIN"/>
    <property type="match status" value="1"/>
</dbReference>
<evidence type="ECO:0000313" key="3">
    <source>
        <dbReference type="EMBL" id="KAJ8450839.1"/>
    </source>
</evidence>
<dbReference type="Gene3D" id="1.25.40.10">
    <property type="entry name" value="Tetratricopeptide repeat domain"/>
    <property type="match status" value="2"/>
</dbReference>
<protein>
    <recommendedName>
        <fullName evidence="5">Pentatricopeptide repeat-containing protein</fullName>
    </recommendedName>
</protein>
<evidence type="ECO:0000256" key="1">
    <source>
        <dbReference type="ARBA" id="ARBA00022737"/>
    </source>
</evidence>
<dbReference type="OrthoDB" id="1732327at2759"/>
<dbReference type="GO" id="GO:0009451">
    <property type="term" value="P:RNA modification"/>
    <property type="evidence" value="ECO:0007669"/>
    <property type="project" value="InterPro"/>
</dbReference>
<dbReference type="InterPro" id="IPR046960">
    <property type="entry name" value="PPR_At4g14850-like_plant"/>
</dbReference>
<accession>A0A9Q1QQW5</accession>
<dbReference type="InterPro" id="IPR002885">
    <property type="entry name" value="PPR_rpt"/>
</dbReference>
<feature type="repeat" description="PPR" evidence="2">
    <location>
        <begin position="228"/>
        <end position="262"/>
    </location>
</feature>
<dbReference type="EMBL" id="JAKOGI010000012">
    <property type="protein sequence ID" value="KAJ8450839.1"/>
    <property type="molecule type" value="Genomic_DNA"/>
</dbReference>
<dbReference type="FunFam" id="1.25.40.10:FF:000196">
    <property type="entry name" value="Pentatricopeptide repeat-containing protein At4g14850"/>
    <property type="match status" value="1"/>
</dbReference>
<dbReference type="Pfam" id="PF01535">
    <property type="entry name" value="PPR"/>
    <property type="match status" value="2"/>
</dbReference>
<dbReference type="InterPro" id="IPR011990">
    <property type="entry name" value="TPR-like_helical_dom_sf"/>
</dbReference>
<evidence type="ECO:0000256" key="2">
    <source>
        <dbReference type="PROSITE-ProRule" id="PRU00708"/>
    </source>
</evidence>
<organism evidence="3 4">
    <name type="scientific">Carnegiea gigantea</name>
    <dbReference type="NCBI Taxonomy" id="171969"/>
    <lineage>
        <taxon>Eukaryota</taxon>
        <taxon>Viridiplantae</taxon>
        <taxon>Streptophyta</taxon>
        <taxon>Embryophyta</taxon>
        <taxon>Tracheophyta</taxon>
        <taxon>Spermatophyta</taxon>
        <taxon>Magnoliopsida</taxon>
        <taxon>eudicotyledons</taxon>
        <taxon>Gunneridae</taxon>
        <taxon>Pentapetalae</taxon>
        <taxon>Caryophyllales</taxon>
        <taxon>Cactineae</taxon>
        <taxon>Cactaceae</taxon>
        <taxon>Cactoideae</taxon>
        <taxon>Echinocereeae</taxon>
        <taxon>Carnegiea</taxon>
    </lineage>
</organism>
<sequence>MAGRGFLPYEVTISSIIPAVANLGLTMMGKSVHCFWVRHGFGTNVVVETSLVDMYSRFGCISIARYLFDKMPVRNLVSWNVIISGYANSGMSNDAMQLFNLMRRDGLSADYFTLLNLISASSGDNWGRTSIAVHDGFTSGQYWTKAIAHFNERTSVTYVVLDSTAIVSILSSCSSFGALQPGRQIHALIEKEGFSNDVFVGSALIDMYANCGDLVDARKCFGIMEQKDVACWNAMIRAMGANGNGEEAIDLLFRMEGIGVNPNESSLVSALSA</sequence>
<comment type="caution">
    <text evidence="3">The sequence shown here is derived from an EMBL/GenBank/DDBJ whole genome shotgun (WGS) entry which is preliminary data.</text>
</comment>
<reference evidence="3" key="1">
    <citation type="submission" date="2022-04" db="EMBL/GenBank/DDBJ databases">
        <title>Carnegiea gigantea Genome sequencing and assembly v2.</title>
        <authorList>
            <person name="Copetti D."/>
            <person name="Sanderson M.J."/>
            <person name="Burquez A."/>
            <person name="Wojciechowski M.F."/>
        </authorList>
    </citation>
    <scope>NUCLEOTIDE SEQUENCE</scope>
    <source>
        <strain evidence="3">SGP5-SGP5p</strain>
        <tissue evidence="3">Aerial part</tissue>
    </source>
</reference>
<evidence type="ECO:0008006" key="5">
    <source>
        <dbReference type="Google" id="ProtNLM"/>
    </source>
</evidence>
<dbReference type="Pfam" id="PF13041">
    <property type="entry name" value="PPR_2"/>
    <property type="match status" value="1"/>
</dbReference>
<dbReference type="PROSITE" id="PS51375">
    <property type="entry name" value="PPR"/>
    <property type="match status" value="2"/>
</dbReference>
<dbReference type="AlphaFoldDB" id="A0A9Q1QQW5"/>
<feature type="repeat" description="PPR" evidence="2">
    <location>
        <begin position="75"/>
        <end position="109"/>
    </location>
</feature>
<evidence type="ECO:0000313" key="4">
    <source>
        <dbReference type="Proteomes" id="UP001153076"/>
    </source>
</evidence>
<dbReference type="PANTHER" id="PTHR47926:SF342">
    <property type="entry name" value="TETRATRICOPEPTIDE-LIKE HELICAL DOMAIN-CONTAINING PROTEIN-RELATED"/>
    <property type="match status" value="1"/>
</dbReference>
<proteinExistence type="predicted"/>
<keyword evidence="4" id="KW-1185">Reference proteome</keyword>
<keyword evidence="1" id="KW-0677">Repeat</keyword>
<name>A0A9Q1QQW5_9CARY</name>
<gene>
    <name evidence="3" type="ORF">Cgig2_032464</name>
</gene>